<evidence type="ECO:0000256" key="3">
    <source>
        <dbReference type="ARBA" id="ARBA00023002"/>
    </source>
</evidence>
<organism evidence="6 7">
    <name type="scientific">Plantactinospora veratri</name>
    <dbReference type="NCBI Taxonomy" id="1436122"/>
    <lineage>
        <taxon>Bacteria</taxon>
        <taxon>Bacillati</taxon>
        <taxon>Actinomycetota</taxon>
        <taxon>Actinomycetes</taxon>
        <taxon>Micromonosporales</taxon>
        <taxon>Micromonosporaceae</taxon>
        <taxon>Plantactinospora</taxon>
    </lineage>
</organism>
<name>A0ABU7S8C6_9ACTN</name>
<dbReference type="Gene3D" id="3.60.130.10">
    <property type="entry name" value="Clavaminate synthase-like"/>
    <property type="match status" value="1"/>
</dbReference>
<evidence type="ECO:0000259" key="5">
    <source>
        <dbReference type="Pfam" id="PF02668"/>
    </source>
</evidence>
<evidence type="ECO:0000313" key="6">
    <source>
        <dbReference type="EMBL" id="MEE6306178.1"/>
    </source>
</evidence>
<accession>A0ABU7S8C6</accession>
<comment type="similarity">
    <text evidence="1">Belongs to the clavaminate synthase family.</text>
</comment>
<gene>
    <name evidence="6" type="ORF">V1634_04940</name>
</gene>
<keyword evidence="7" id="KW-1185">Reference proteome</keyword>
<dbReference type="GO" id="GO:0051213">
    <property type="term" value="F:dioxygenase activity"/>
    <property type="evidence" value="ECO:0007669"/>
    <property type="project" value="UniProtKB-KW"/>
</dbReference>
<dbReference type="SUPFAM" id="SSF51197">
    <property type="entry name" value="Clavaminate synthase-like"/>
    <property type="match status" value="1"/>
</dbReference>
<dbReference type="RefSeq" id="WP_331206542.1">
    <property type="nucleotide sequence ID" value="NZ_JAZGQL010000004.1"/>
</dbReference>
<keyword evidence="3" id="KW-0560">Oxidoreductase</keyword>
<dbReference type="PIRSF" id="PIRSF019543">
    <property type="entry name" value="Clavaminate_syn"/>
    <property type="match status" value="1"/>
</dbReference>
<protein>
    <submittedName>
        <fullName evidence="6">TauD/TfdA family dioxygenase</fullName>
    </submittedName>
</protein>
<sequence>MTDVTVVLNSQERRQMYARCADIAARLARHSLDDPQVLVEAEVAGCEIPPRLIRALAAFRQQGNSHGSLLIRGMPVDENLGPTPPSGNARAWTDVPVATMAQLIVASRLGDVISFADEKEGRLVQDVIPVRGAADRQENTGTSFMELHTEDGFHPFKPDFVTLLCLRSDHDGDARTVTGSARRIVSKLSADSLEVLRQPQFRIRIASSFAAGGTVGHSQPLAVLSGPSTDPDLVADFHAMEPLTEPARRALDEFAAVVPQVVIGAVLAAGEMLVVDNRISVHGRSGFRARHDGHDRWLRRCFAVVDLRRSRAYRTAGSRVCAPLTTITADMAREGRPAAGAGAL</sequence>
<evidence type="ECO:0000256" key="2">
    <source>
        <dbReference type="ARBA" id="ARBA00022723"/>
    </source>
</evidence>
<keyword evidence="4" id="KW-0408">Iron</keyword>
<dbReference type="EMBL" id="JAZGQL010000004">
    <property type="protein sequence ID" value="MEE6306178.1"/>
    <property type="molecule type" value="Genomic_DNA"/>
</dbReference>
<dbReference type="Pfam" id="PF02668">
    <property type="entry name" value="TauD"/>
    <property type="match status" value="1"/>
</dbReference>
<dbReference type="Proteomes" id="UP001339911">
    <property type="component" value="Unassembled WGS sequence"/>
</dbReference>
<keyword evidence="2" id="KW-0479">Metal-binding</keyword>
<evidence type="ECO:0000313" key="7">
    <source>
        <dbReference type="Proteomes" id="UP001339911"/>
    </source>
</evidence>
<feature type="domain" description="TauD/TfdA-like" evidence="5">
    <location>
        <begin position="64"/>
        <end position="301"/>
    </location>
</feature>
<dbReference type="InterPro" id="IPR014503">
    <property type="entry name" value="Clavaminate_syn-like"/>
</dbReference>
<proteinExistence type="inferred from homology"/>
<comment type="caution">
    <text evidence="6">The sequence shown here is derived from an EMBL/GenBank/DDBJ whole genome shotgun (WGS) entry which is preliminary data.</text>
</comment>
<evidence type="ECO:0000256" key="1">
    <source>
        <dbReference type="ARBA" id="ARBA00008425"/>
    </source>
</evidence>
<dbReference type="InterPro" id="IPR042098">
    <property type="entry name" value="TauD-like_sf"/>
</dbReference>
<dbReference type="InterPro" id="IPR003819">
    <property type="entry name" value="TauD/TfdA-like"/>
</dbReference>
<reference evidence="6 7" key="1">
    <citation type="submission" date="2024-01" db="EMBL/GenBank/DDBJ databases">
        <title>Genome insights into Plantactinospora veratri sp. nov.</title>
        <authorList>
            <person name="Wang L."/>
        </authorList>
    </citation>
    <scope>NUCLEOTIDE SEQUENCE [LARGE SCALE GENOMIC DNA]</scope>
    <source>
        <strain evidence="6 7">NEAU-FHS4</strain>
    </source>
</reference>
<keyword evidence="6" id="KW-0223">Dioxygenase</keyword>
<evidence type="ECO:0000256" key="4">
    <source>
        <dbReference type="ARBA" id="ARBA00023004"/>
    </source>
</evidence>